<evidence type="ECO:0000313" key="2">
    <source>
        <dbReference type="Proteomes" id="UP000824533"/>
    </source>
</evidence>
<keyword evidence="2" id="KW-1185">Reference proteome</keyword>
<protein>
    <submittedName>
        <fullName evidence="1">Uncharacterized protein</fullName>
    </submittedName>
</protein>
<evidence type="ECO:0000313" key="1">
    <source>
        <dbReference type="EMBL" id="KAJ0179999.1"/>
    </source>
</evidence>
<reference evidence="1 2" key="1">
    <citation type="journal article" date="2021" name="Front. Genet.">
        <title>Chromosome-Level Genome Assembly Reveals Significant Gene Expansion in the Toll and IMD Signaling Pathways of Dendrolimus kikuchii.</title>
        <authorList>
            <person name="Zhou J."/>
            <person name="Wu P."/>
            <person name="Xiong Z."/>
            <person name="Liu N."/>
            <person name="Zhao N."/>
            <person name="Ji M."/>
            <person name="Qiu Y."/>
            <person name="Yang B."/>
        </authorList>
    </citation>
    <scope>NUCLEOTIDE SEQUENCE [LARGE SCALE GENOMIC DNA]</scope>
    <source>
        <strain evidence="1">Ann1</strain>
    </source>
</reference>
<sequence>MMNISPPSRACMMACEIFEVPVEHIVVNVAEGEQHKEEFIKINPNHTIPVLVDGDLVLQDSHAILMYLADMYGKDDVLYPKDTERRSLVNQKLFFDAAVLFPRLLSVAKPAYFDNVKTYTDKQKDDIIEAYGLLEQFLKNTKYLAADHMTIADLSCITFINGLVYIIPPNILKYPRIHSWIENMMKQPLCQRHNVPGAQSYGTDYGTKIIGKMTVKLYKLDLSPPARAAIMACDLFNVPVEMIDVNLFDKEHCTPEFLKKNPMHTVPVLEDGDVTITDSHAILMYLADKYGKNDMYYPKDTDKRALVNQRLFFDSGILFPRLRSVSYAALLEGVKIVSEKQKNDIREAYEFTEEFLKHTKYLAGDHITIADISALTDLSSLMHIVPLDDKYPKIKAWIEDMNSQPYGEKYNVKAAALFGELLKKIIG</sequence>
<organism evidence="1 2">
    <name type="scientific">Dendrolimus kikuchii</name>
    <dbReference type="NCBI Taxonomy" id="765133"/>
    <lineage>
        <taxon>Eukaryota</taxon>
        <taxon>Metazoa</taxon>
        <taxon>Ecdysozoa</taxon>
        <taxon>Arthropoda</taxon>
        <taxon>Hexapoda</taxon>
        <taxon>Insecta</taxon>
        <taxon>Pterygota</taxon>
        <taxon>Neoptera</taxon>
        <taxon>Endopterygota</taxon>
        <taxon>Lepidoptera</taxon>
        <taxon>Glossata</taxon>
        <taxon>Ditrysia</taxon>
        <taxon>Bombycoidea</taxon>
        <taxon>Lasiocampidae</taxon>
        <taxon>Dendrolimus</taxon>
    </lineage>
</organism>
<name>A0ACC1D7V0_9NEOP</name>
<gene>
    <name evidence="1" type="ORF">K1T71_004590</name>
</gene>
<dbReference type="EMBL" id="CM034393">
    <property type="protein sequence ID" value="KAJ0179999.1"/>
    <property type="molecule type" value="Genomic_DNA"/>
</dbReference>
<proteinExistence type="predicted"/>
<dbReference type="Proteomes" id="UP000824533">
    <property type="component" value="Linkage Group LG07"/>
</dbReference>
<accession>A0ACC1D7V0</accession>
<comment type="caution">
    <text evidence="1">The sequence shown here is derived from an EMBL/GenBank/DDBJ whole genome shotgun (WGS) entry which is preliminary data.</text>
</comment>